<accession>A0ABY2D826</accession>
<dbReference type="Gene3D" id="3.30.450.20">
    <property type="entry name" value="PAS domain"/>
    <property type="match status" value="1"/>
</dbReference>
<dbReference type="InterPro" id="IPR000014">
    <property type="entry name" value="PAS"/>
</dbReference>
<sequence>METAQEGIVVLQDRRLVYLNPRRCEMTGYTKEELDRSLLTAEYAQGCVIDFLAGIAARA</sequence>
<proteinExistence type="predicted"/>
<dbReference type="EMBL" id="SLTR01000008">
    <property type="protein sequence ID" value="TDB02961.1"/>
    <property type="molecule type" value="Genomic_DNA"/>
</dbReference>
<gene>
    <name evidence="2" type="ORF">E0702_08055</name>
</gene>
<keyword evidence="3" id="KW-1185">Reference proteome</keyword>
<feature type="domain" description="PAS" evidence="1">
    <location>
        <begin position="1"/>
        <end position="38"/>
    </location>
</feature>
<dbReference type="Pfam" id="PF13188">
    <property type="entry name" value="PAS_8"/>
    <property type="match status" value="1"/>
</dbReference>
<protein>
    <submittedName>
        <fullName evidence="2">PAS domain-containing protein</fullName>
    </submittedName>
</protein>
<evidence type="ECO:0000313" key="3">
    <source>
        <dbReference type="Proteomes" id="UP000294823"/>
    </source>
</evidence>
<organism evidence="2 3">
    <name type="scientific">Halomonas marinisediminis</name>
    <dbReference type="NCBI Taxonomy" id="2546095"/>
    <lineage>
        <taxon>Bacteria</taxon>
        <taxon>Pseudomonadati</taxon>
        <taxon>Pseudomonadota</taxon>
        <taxon>Gammaproteobacteria</taxon>
        <taxon>Oceanospirillales</taxon>
        <taxon>Halomonadaceae</taxon>
        <taxon>Halomonas</taxon>
    </lineage>
</organism>
<name>A0ABY2D826_9GAMM</name>
<dbReference type="SUPFAM" id="SSF55785">
    <property type="entry name" value="PYP-like sensor domain (PAS domain)"/>
    <property type="match status" value="1"/>
</dbReference>
<dbReference type="NCBIfam" id="TIGR00229">
    <property type="entry name" value="sensory_box"/>
    <property type="match status" value="1"/>
</dbReference>
<dbReference type="Proteomes" id="UP000294823">
    <property type="component" value="Unassembled WGS sequence"/>
</dbReference>
<reference evidence="2 3" key="1">
    <citation type="submission" date="2019-03" db="EMBL/GenBank/DDBJ databases">
        <title>Halomonas marinisediminis sp. nov., a moderately halophilic bacterium isolated from the Bohai Gulf.</title>
        <authorList>
            <person name="Ji X."/>
        </authorList>
    </citation>
    <scope>NUCLEOTIDE SEQUENCE [LARGE SCALE GENOMIC DNA]</scope>
    <source>
        <strain evidence="2 3">204</strain>
    </source>
</reference>
<evidence type="ECO:0000313" key="2">
    <source>
        <dbReference type="EMBL" id="TDB02961.1"/>
    </source>
</evidence>
<evidence type="ECO:0000259" key="1">
    <source>
        <dbReference type="Pfam" id="PF13188"/>
    </source>
</evidence>
<dbReference type="RefSeq" id="WP_132042631.1">
    <property type="nucleotide sequence ID" value="NZ_SLTR01000008.1"/>
</dbReference>
<comment type="caution">
    <text evidence="2">The sequence shown here is derived from an EMBL/GenBank/DDBJ whole genome shotgun (WGS) entry which is preliminary data.</text>
</comment>
<dbReference type="InterPro" id="IPR035965">
    <property type="entry name" value="PAS-like_dom_sf"/>
</dbReference>